<feature type="signal peptide" evidence="1">
    <location>
        <begin position="1"/>
        <end position="20"/>
    </location>
</feature>
<protein>
    <submittedName>
        <fullName evidence="3">Acyl-CoA thioesterase-1</fullName>
    </submittedName>
</protein>
<gene>
    <name evidence="3" type="ORF">BCF33_1562</name>
</gene>
<evidence type="ECO:0000259" key="2">
    <source>
        <dbReference type="Pfam" id="PF13472"/>
    </source>
</evidence>
<evidence type="ECO:0000256" key="1">
    <source>
        <dbReference type="SAM" id="SignalP"/>
    </source>
</evidence>
<feature type="chain" id="PRO_5015413084" evidence="1">
    <location>
        <begin position="21"/>
        <end position="218"/>
    </location>
</feature>
<dbReference type="InterPro" id="IPR036514">
    <property type="entry name" value="SGNH_hydro_sf"/>
</dbReference>
<dbReference type="InterPro" id="IPR051532">
    <property type="entry name" value="Ester_Hydrolysis_Enzymes"/>
</dbReference>
<keyword evidence="4" id="KW-1185">Reference proteome</keyword>
<evidence type="ECO:0000313" key="4">
    <source>
        <dbReference type="Proteomes" id="UP000238801"/>
    </source>
</evidence>
<accession>A0A2T0X185</accession>
<dbReference type="GO" id="GO:0004622">
    <property type="term" value="F:phosphatidylcholine lysophospholipase activity"/>
    <property type="evidence" value="ECO:0007669"/>
    <property type="project" value="TreeGrafter"/>
</dbReference>
<dbReference type="CDD" id="cd01822">
    <property type="entry name" value="Lysophospholipase_L1_like"/>
    <property type="match status" value="1"/>
</dbReference>
<dbReference type="SUPFAM" id="SSF52266">
    <property type="entry name" value="SGNH hydrolase"/>
    <property type="match status" value="1"/>
</dbReference>
<comment type="caution">
    <text evidence="3">The sequence shown here is derived from an EMBL/GenBank/DDBJ whole genome shotgun (WGS) entry which is preliminary data.</text>
</comment>
<keyword evidence="1" id="KW-0732">Signal</keyword>
<dbReference type="EMBL" id="PVTT01000002">
    <property type="protein sequence ID" value="PRY92708.1"/>
    <property type="molecule type" value="Genomic_DNA"/>
</dbReference>
<feature type="domain" description="SGNH hydrolase-type esterase" evidence="2">
    <location>
        <begin position="27"/>
        <end position="196"/>
    </location>
</feature>
<proteinExistence type="predicted"/>
<dbReference type="Gene3D" id="3.40.50.1110">
    <property type="entry name" value="SGNH hydrolase"/>
    <property type="match status" value="1"/>
</dbReference>
<dbReference type="PANTHER" id="PTHR30383:SF24">
    <property type="entry name" value="THIOESTERASE 1_PROTEASE 1_LYSOPHOSPHOLIPASE L1"/>
    <property type="match status" value="1"/>
</dbReference>
<dbReference type="AlphaFoldDB" id="A0A2T0X185"/>
<name>A0A2T0X185_9RHOB</name>
<reference evidence="3 4" key="1">
    <citation type="submission" date="2018-03" db="EMBL/GenBank/DDBJ databases">
        <title>Genomic Encyclopedia of Archaeal and Bacterial Type Strains, Phase II (KMG-II): from individual species to whole genera.</title>
        <authorList>
            <person name="Goeker M."/>
        </authorList>
    </citation>
    <scope>NUCLEOTIDE SEQUENCE [LARGE SCALE GENOMIC DNA]</scope>
    <source>
        <strain evidence="3 4">DSM 29318</strain>
    </source>
</reference>
<organism evidence="3 4">
    <name type="scientific">Hasllibacter halocynthiae</name>
    <dbReference type="NCBI Taxonomy" id="595589"/>
    <lineage>
        <taxon>Bacteria</taxon>
        <taxon>Pseudomonadati</taxon>
        <taxon>Pseudomonadota</taxon>
        <taxon>Alphaproteobacteria</taxon>
        <taxon>Rhodobacterales</taxon>
        <taxon>Roseobacteraceae</taxon>
        <taxon>Hasllibacter</taxon>
    </lineage>
</organism>
<dbReference type="PANTHER" id="PTHR30383">
    <property type="entry name" value="THIOESTERASE 1/PROTEASE 1/LYSOPHOSPHOLIPASE L1"/>
    <property type="match status" value="1"/>
</dbReference>
<dbReference type="InterPro" id="IPR013830">
    <property type="entry name" value="SGNH_hydro"/>
</dbReference>
<dbReference type="Proteomes" id="UP000238801">
    <property type="component" value="Unassembled WGS sequence"/>
</dbReference>
<evidence type="ECO:0000313" key="3">
    <source>
        <dbReference type="EMBL" id="PRY92708.1"/>
    </source>
</evidence>
<sequence length="218" mass="22582">MRGGLCNLALLLALALPAAAEEVVIAALGDSLTQGYGLPERDGFVPRMQAWLDARGHDVRLINAGVSGDTTAGGAARAGWTLTPEVDGMIVALGGNDFLRGIDPATSRANLDAILGAADEAGVETLVVGLVASPNYGPDWKAAFDAMYPDLARAHGDLLHPRWFGALIEAAGGGSPQDLRPYMQPDGIHPNAEGVALIVEDIGPSVERLIDRIEADGA</sequence>
<dbReference type="Pfam" id="PF13472">
    <property type="entry name" value="Lipase_GDSL_2"/>
    <property type="match status" value="1"/>
</dbReference>